<reference evidence="2" key="1">
    <citation type="submission" date="2022-10" db="EMBL/GenBank/DDBJ databases">
        <authorList>
            <person name="Koch H."/>
        </authorList>
    </citation>
    <scope>NUCLEOTIDE SEQUENCE</scope>
    <source>
        <strain evidence="2">DNF</strain>
    </source>
</reference>
<gene>
    <name evidence="2" type="ORF">DNFV4_02554</name>
</gene>
<name>A0AA86MZZ0_9BACT</name>
<dbReference type="EMBL" id="OX365700">
    <property type="protein sequence ID" value="CAI4032127.1"/>
    <property type="molecule type" value="Genomic_DNA"/>
</dbReference>
<dbReference type="KEGG" id="nti:DNFV4_02554"/>
<evidence type="ECO:0000313" key="2">
    <source>
        <dbReference type="EMBL" id="CAI4032127.1"/>
    </source>
</evidence>
<dbReference type="GO" id="GO:0035438">
    <property type="term" value="F:cyclic-di-GMP binding"/>
    <property type="evidence" value="ECO:0007669"/>
    <property type="project" value="InterPro"/>
</dbReference>
<accession>A0AA86MZZ0</accession>
<evidence type="ECO:0000259" key="1">
    <source>
        <dbReference type="Pfam" id="PF07238"/>
    </source>
</evidence>
<evidence type="ECO:0000313" key="3">
    <source>
        <dbReference type="Proteomes" id="UP001179121"/>
    </source>
</evidence>
<dbReference type="Proteomes" id="UP001179121">
    <property type="component" value="Chromosome"/>
</dbReference>
<protein>
    <submittedName>
        <fullName evidence="2">PilZ domain-containing protein</fullName>
    </submittedName>
</protein>
<dbReference type="SUPFAM" id="SSF141371">
    <property type="entry name" value="PilZ domain-like"/>
    <property type="match status" value="1"/>
</dbReference>
<dbReference type="RefSeq" id="WP_289268874.1">
    <property type="nucleotide sequence ID" value="NZ_OX365700.1"/>
</dbReference>
<dbReference type="Gene3D" id="2.40.10.220">
    <property type="entry name" value="predicted glycosyltransferase like domains"/>
    <property type="match status" value="1"/>
</dbReference>
<proteinExistence type="predicted"/>
<sequence length="115" mass="12843">MSTIFAPRHYSRFQTKYTVHFLGDAFLGRGTIFDMSLGGCRIDGDLTVRAGIPLAIRLVVPNRPIPINIDRVKIRWVKGQAFGVEFLAMQPAERTRLSQLIQGLATRHYAASVAD</sequence>
<keyword evidence="3" id="KW-1185">Reference proteome</keyword>
<dbReference type="Pfam" id="PF07238">
    <property type="entry name" value="PilZ"/>
    <property type="match status" value="1"/>
</dbReference>
<dbReference type="AlphaFoldDB" id="A0AA86MZZ0"/>
<organism evidence="2 3">
    <name type="scientific">Nitrospira tepida</name>
    <dbReference type="NCBI Taxonomy" id="2973512"/>
    <lineage>
        <taxon>Bacteria</taxon>
        <taxon>Pseudomonadati</taxon>
        <taxon>Nitrospirota</taxon>
        <taxon>Nitrospiria</taxon>
        <taxon>Nitrospirales</taxon>
        <taxon>Nitrospiraceae</taxon>
        <taxon>Nitrospira</taxon>
    </lineage>
</organism>
<dbReference type="InterPro" id="IPR009875">
    <property type="entry name" value="PilZ_domain"/>
</dbReference>
<feature type="domain" description="PilZ" evidence="1">
    <location>
        <begin position="8"/>
        <end position="102"/>
    </location>
</feature>